<proteinExistence type="inferred from homology"/>
<dbReference type="PROSITE" id="PS00893">
    <property type="entry name" value="NUDIX_BOX"/>
    <property type="match status" value="1"/>
</dbReference>
<accession>A0ABM9HW80</accession>
<organism evidence="5 6">
    <name type="scientific">Methylocaldum szegediense</name>
    <dbReference type="NCBI Taxonomy" id="73780"/>
    <lineage>
        <taxon>Bacteria</taxon>
        <taxon>Pseudomonadati</taxon>
        <taxon>Pseudomonadota</taxon>
        <taxon>Gammaproteobacteria</taxon>
        <taxon>Methylococcales</taxon>
        <taxon>Methylococcaceae</taxon>
        <taxon>Methylocaldum</taxon>
    </lineage>
</organism>
<dbReference type="Pfam" id="PF00293">
    <property type="entry name" value="NUDIX"/>
    <property type="match status" value="1"/>
</dbReference>
<evidence type="ECO:0000313" key="6">
    <source>
        <dbReference type="Proteomes" id="UP001162030"/>
    </source>
</evidence>
<evidence type="ECO:0000256" key="2">
    <source>
        <dbReference type="ARBA" id="ARBA00022801"/>
    </source>
</evidence>
<dbReference type="Gene3D" id="3.90.79.10">
    <property type="entry name" value="Nucleoside Triphosphate Pyrophosphohydrolase"/>
    <property type="match status" value="1"/>
</dbReference>
<protein>
    <submittedName>
        <fullName evidence="5">8-oxo-dGTP diphosphatase</fullName>
        <ecNumber evidence="5">3.6.1.55</ecNumber>
    </submittedName>
</protein>
<dbReference type="EC" id="3.6.1.55" evidence="5"/>
<dbReference type="PANTHER" id="PTHR43046:SF14">
    <property type="entry name" value="MUTT_NUDIX FAMILY PROTEIN"/>
    <property type="match status" value="1"/>
</dbReference>
<dbReference type="InterPro" id="IPR020084">
    <property type="entry name" value="NUDIX_hydrolase_CS"/>
</dbReference>
<reference evidence="5 6" key="1">
    <citation type="submission" date="2023-03" db="EMBL/GenBank/DDBJ databases">
        <authorList>
            <person name="Pearce D."/>
        </authorList>
    </citation>
    <scope>NUCLEOTIDE SEQUENCE [LARGE SCALE GENOMIC DNA]</scope>
    <source>
        <strain evidence="5">Msz</strain>
    </source>
</reference>
<dbReference type="EMBL" id="OX458333">
    <property type="protein sequence ID" value="CAI8726164.1"/>
    <property type="molecule type" value="Genomic_DNA"/>
</dbReference>
<keyword evidence="6" id="KW-1185">Reference proteome</keyword>
<dbReference type="PROSITE" id="PS51462">
    <property type="entry name" value="NUDIX"/>
    <property type="match status" value="1"/>
</dbReference>
<dbReference type="SUPFAM" id="SSF55811">
    <property type="entry name" value="Nudix"/>
    <property type="match status" value="1"/>
</dbReference>
<dbReference type="GO" id="GO:0035539">
    <property type="term" value="F:8-oxo-7,8-dihydrodeoxyguanosine triphosphate pyrophosphatase activity"/>
    <property type="evidence" value="ECO:0007669"/>
    <property type="project" value="UniProtKB-EC"/>
</dbReference>
<name>A0ABM9HW80_9GAMM</name>
<feature type="domain" description="Nudix hydrolase" evidence="4">
    <location>
        <begin position="8"/>
        <end position="137"/>
    </location>
</feature>
<dbReference type="RefSeq" id="WP_317963611.1">
    <property type="nucleotide sequence ID" value="NZ_OX458333.1"/>
</dbReference>
<comment type="cofactor">
    <cofactor evidence="1">
        <name>Mg(2+)</name>
        <dbReference type="ChEBI" id="CHEBI:18420"/>
    </cofactor>
</comment>
<dbReference type="InterPro" id="IPR000086">
    <property type="entry name" value="NUDIX_hydrolase_dom"/>
</dbReference>
<dbReference type="Proteomes" id="UP001162030">
    <property type="component" value="Chromosome"/>
</dbReference>
<dbReference type="PANTHER" id="PTHR43046">
    <property type="entry name" value="GDP-MANNOSE MANNOSYL HYDROLASE"/>
    <property type="match status" value="1"/>
</dbReference>
<dbReference type="InterPro" id="IPR015797">
    <property type="entry name" value="NUDIX_hydrolase-like_dom_sf"/>
</dbReference>
<evidence type="ECO:0000313" key="5">
    <source>
        <dbReference type="EMBL" id="CAI8726164.1"/>
    </source>
</evidence>
<dbReference type="InterPro" id="IPR020476">
    <property type="entry name" value="Nudix_hydrolase"/>
</dbReference>
<dbReference type="CDD" id="cd04673">
    <property type="entry name" value="NUDIX_ADPRase"/>
    <property type="match status" value="1"/>
</dbReference>
<evidence type="ECO:0000256" key="1">
    <source>
        <dbReference type="ARBA" id="ARBA00001946"/>
    </source>
</evidence>
<keyword evidence="2 3" id="KW-0378">Hydrolase</keyword>
<comment type="similarity">
    <text evidence="3">Belongs to the Nudix hydrolase family.</text>
</comment>
<gene>
    <name evidence="5" type="ORF">MSZNOR_0187</name>
</gene>
<dbReference type="PRINTS" id="PR00502">
    <property type="entry name" value="NUDIXFAMILY"/>
</dbReference>
<sequence>MTMDKPPRSTVAVGAAVFDAFERVLLIRRAKKPAFGLWSIPGGKQDPGETLVQCCRRETFEETGIEIEPGPIVALAERMNGDFHYVIVDFAATLKDQGNANPKPATDVSDARWVALADLKHYPLVEGLERVIRIARESLQTGKSVGLIDVDRNGRDFLPGLYSQPKLDEAGKLRPKRR</sequence>
<evidence type="ECO:0000256" key="3">
    <source>
        <dbReference type="RuleBase" id="RU003476"/>
    </source>
</evidence>
<evidence type="ECO:0000259" key="4">
    <source>
        <dbReference type="PROSITE" id="PS51462"/>
    </source>
</evidence>